<dbReference type="AlphaFoldDB" id="G4YLE6"/>
<dbReference type="InParanoid" id="G4YLE6"/>
<proteinExistence type="predicted"/>
<dbReference type="Proteomes" id="UP000002640">
    <property type="component" value="Unassembled WGS sequence"/>
</dbReference>
<accession>G4YLE6</accession>
<name>G4YLE6_PHYSP</name>
<reference evidence="1 2" key="1">
    <citation type="journal article" date="2006" name="Science">
        <title>Phytophthora genome sequences uncover evolutionary origins and mechanisms of pathogenesis.</title>
        <authorList>
            <person name="Tyler B.M."/>
            <person name="Tripathy S."/>
            <person name="Zhang X."/>
            <person name="Dehal P."/>
            <person name="Jiang R.H."/>
            <person name="Aerts A."/>
            <person name="Arredondo F.D."/>
            <person name="Baxter L."/>
            <person name="Bensasson D."/>
            <person name="Beynon J.L."/>
            <person name="Chapman J."/>
            <person name="Damasceno C.M."/>
            <person name="Dorrance A.E."/>
            <person name="Dou D."/>
            <person name="Dickerman A.W."/>
            <person name="Dubchak I.L."/>
            <person name="Garbelotto M."/>
            <person name="Gijzen M."/>
            <person name="Gordon S.G."/>
            <person name="Govers F."/>
            <person name="Grunwald N.J."/>
            <person name="Huang W."/>
            <person name="Ivors K.L."/>
            <person name="Jones R.W."/>
            <person name="Kamoun S."/>
            <person name="Krampis K."/>
            <person name="Lamour K.H."/>
            <person name="Lee M.K."/>
            <person name="McDonald W.H."/>
            <person name="Medina M."/>
            <person name="Meijer H.J."/>
            <person name="Nordberg E.K."/>
            <person name="Maclean D.J."/>
            <person name="Ospina-Giraldo M.D."/>
            <person name="Morris P.F."/>
            <person name="Phuntumart V."/>
            <person name="Putnam N.H."/>
            <person name="Rash S."/>
            <person name="Rose J.K."/>
            <person name="Sakihama Y."/>
            <person name="Salamov A.A."/>
            <person name="Savidor A."/>
            <person name="Scheuring C.F."/>
            <person name="Smith B.M."/>
            <person name="Sobral B.W."/>
            <person name="Terry A."/>
            <person name="Torto-Alalibo T.A."/>
            <person name="Win J."/>
            <person name="Xu Z."/>
            <person name="Zhang H."/>
            <person name="Grigoriev I.V."/>
            <person name="Rokhsar D.S."/>
            <person name="Boore J.L."/>
        </authorList>
    </citation>
    <scope>NUCLEOTIDE SEQUENCE [LARGE SCALE GENOMIC DNA]</scope>
    <source>
        <strain evidence="1 2">P6497</strain>
    </source>
</reference>
<dbReference type="EMBL" id="JH159151">
    <property type="protein sequence ID" value="EGZ30320.1"/>
    <property type="molecule type" value="Genomic_DNA"/>
</dbReference>
<dbReference type="GeneID" id="20645002"/>
<dbReference type="RefSeq" id="XP_009517595.1">
    <property type="nucleotide sequence ID" value="XM_009519300.1"/>
</dbReference>
<evidence type="ECO:0000313" key="2">
    <source>
        <dbReference type="Proteomes" id="UP000002640"/>
    </source>
</evidence>
<organism evidence="1 2">
    <name type="scientific">Phytophthora sojae (strain P6497)</name>
    <name type="common">Soybean stem and root rot agent</name>
    <name type="synonym">Phytophthora megasperma f. sp. glycines</name>
    <dbReference type="NCBI Taxonomy" id="1094619"/>
    <lineage>
        <taxon>Eukaryota</taxon>
        <taxon>Sar</taxon>
        <taxon>Stramenopiles</taxon>
        <taxon>Oomycota</taxon>
        <taxon>Peronosporomycetes</taxon>
        <taxon>Peronosporales</taxon>
        <taxon>Peronosporaceae</taxon>
        <taxon>Phytophthora</taxon>
    </lineage>
</organism>
<sequence length="362" mass="38646">MAVEADAAAAKQAQEMPEYIVSLGVSASTSAAALLAEPVPEMESAELLTEGLQAVSMLALVSTAVVQQKQEQDIECGRDLGGVPLDSSGCKSWAVTWFWTAAASPARYGGSSSNTMRWTTAARRWKEQEEAKPDEEVEGLARMEALGAGLRTEKERGISAAANASALGAAPSSTRRLNGDVGTVARQQLVRFEKSAGIGVSSLNFIGQTQSSEWEHAAIVKFAAATAEFGILDVCDGCWNVCCGWSTECAASGDVCGYILDLVVDLLELVVTSPLLVGMLPECPEVMSPVLVVMSLVSREVKLLVLEITLLELTFLWVHLVLELRQAVALVLPLVELVHTVLEYLRSDLECSIPVLEPLNPD</sequence>
<dbReference type="KEGG" id="psoj:PHYSODRAFT_323718"/>
<gene>
    <name evidence="1" type="ORF">PHYSODRAFT_323718</name>
</gene>
<keyword evidence="2" id="KW-1185">Reference proteome</keyword>
<evidence type="ECO:0000313" key="1">
    <source>
        <dbReference type="EMBL" id="EGZ30320.1"/>
    </source>
</evidence>
<protein>
    <submittedName>
        <fullName evidence="1">Uncharacterized protein</fullName>
    </submittedName>
</protein>